<sequence length="202" mass="21086">MLTGFTQVSARRTFVLGLALLVGGCAGFGKTAPSTTFDLSAPPSLSVERAARRGVLAVEVPSAIQVLDSNRIVVRTGSQVSYLPASQWTDTLPGLLQTRIVQAFENSGRMGSVTRSQDRVASDLTLLTEIRAFEVSASGTTGTALVEISARLVDREGRVRSARVFQGQAPVTSITGAGATHGLNAALWQVLGDLVTWGSAGA</sequence>
<dbReference type="RefSeq" id="WP_319845167.1">
    <property type="nucleotide sequence ID" value="NZ_JAXAFJ010000008.1"/>
</dbReference>
<evidence type="ECO:0000313" key="3">
    <source>
        <dbReference type="Proteomes" id="UP001274321"/>
    </source>
</evidence>
<reference evidence="2 3" key="1">
    <citation type="submission" date="2023-11" db="EMBL/GenBank/DDBJ databases">
        <authorList>
            <person name="Bao R."/>
        </authorList>
    </citation>
    <scope>NUCLEOTIDE SEQUENCE [LARGE SCALE GENOMIC DNA]</scope>
    <source>
        <strain evidence="2 3">PJ23</strain>
    </source>
</reference>
<dbReference type="EMBL" id="JAXAFJ010000008">
    <property type="protein sequence ID" value="MDX6807045.1"/>
    <property type="molecule type" value="Genomic_DNA"/>
</dbReference>
<proteinExistence type="predicted"/>
<keyword evidence="2" id="KW-0449">Lipoprotein</keyword>
<accession>A0ABU4RTT4</accession>
<dbReference type="SUPFAM" id="SSF159594">
    <property type="entry name" value="XCC0632-like"/>
    <property type="match status" value="1"/>
</dbReference>
<comment type="caution">
    <text evidence="2">The sequence shown here is derived from an EMBL/GenBank/DDBJ whole genome shotgun (WGS) entry which is preliminary data.</text>
</comment>
<dbReference type="Proteomes" id="UP001274321">
    <property type="component" value="Unassembled WGS sequence"/>
</dbReference>
<gene>
    <name evidence="2" type="ORF">SCD90_13315</name>
</gene>
<dbReference type="InterPro" id="IPR005586">
    <property type="entry name" value="ABC_trans_aux"/>
</dbReference>
<keyword evidence="3" id="KW-1185">Reference proteome</keyword>
<name>A0ABU4RTT4_9HYPH</name>
<organism evidence="2 3">
    <name type="scientific">Terrihabitans rhizophilus</name>
    <dbReference type="NCBI Taxonomy" id="3092662"/>
    <lineage>
        <taxon>Bacteria</taxon>
        <taxon>Pseudomonadati</taxon>
        <taxon>Pseudomonadota</taxon>
        <taxon>Alphaproteobacteria</taxon>
        <taxon>Hyphomicrobiales</taxon>
        <taxon>Terrihabitans</taxon>
    </lineage>
</organism>
<evidence type="ECO:0000313" key="2">
    <source>
        <dbReference type="EMBL" id="MDX6807045.1"/>
    </source>
</evidence>
<feature type="domain" description="ABC-type transport auxiliary lipoprotein component" evidence="1">
    <location>
        <begin position="38"/>
        <end position="191"/>
    </location>
</feature>
<dbReference type="Pfam" id="PF03886">
    <property type="entry name" value="ABC_trans_aux"/>
    <property type="match status" value="1"/>
</dbReference>
<dbReference type="Gene3D" id="3.40.50.10610">
    <property type="entry name" value="ABC-type transport auxiliary lipoprotein component"/>
    <property type="match status" value="1"/>
</dbReference>
<protein>
    <submittedName>
        <fullName evidence="2">ABC-type transport auxiliary lipoprotein family protein</fullName>
    </submittedName>
</protein>
<evidence type="ECO:0000259" key="1">
    <source>
        <dbReference type="Pfam" id="PF03886"/>
    </source>
</evidence>